<feature type="domain" description="Aminotransferase class I/classII large" evidence="6">
    <location>
        <begin position="61"/>
        <end position="317"/>
    </location>
</feature>
<sequence>MQVHRAAPAPASGSDPAPPHAPGVDGDICLRVCIHGLWRNRQRRQHRLRRHRQQHRHLVGKAQLARHPGAMEAISLALRTRTAPGDVVLMETPTYHGILQAVAALRLKVLEVPNRAGQGIDVARLDALLQRTPVRAAVQVPNVNNPNGSLAPDTAKRALPDSCARHGTVVIEDDSYGELDWSGQRPRPLRHFDTHANVITCGSFSKALSPGLRMGWLLGGDWTDALVRARYLSTVGSASLPQLALADYLTQHDLERHLRKLRRTLADNGQRLRDAIMRHWPEGTRAGDPAGGPSLWLQLPEGGSGQALFEAAVAEGIGTSPGHL</sequence>
<feature type="region of interest" description="Disordered" evidence="5">
    <location>
        <begin position="1"/>
        <end position="22"/>
    </location>
</feature>
<evidence type="ECO:0000313" key="8">
    <source>
        <dbReference type="Proteomes" id="UP001199206"/>
    </source>
</evidence>
<dbReference type="Gene3D" id="3.90.1150.10">
    <property type="entry name" value="Aspartate Aminotransferase, domain 1"/>
    <property type="match status" value="1"/>
</dbReference>
<name>A0ABS8HMW5_9XANT</name>
<dbReference type="EMBL" id="JAJGQJ010000065">
    <property type="protein sequence ID" value="MCC4622057.1"/>
    <property type="molecule type" value="Genomic_DNA"/>
</dbReference>
<comment type="cofactor">
    <cofactor evidence="1">
        <name>pyridoxal 5'-phosphate</name>
        <dbReference type="ChEBI" id="CHEBI:597326"/>
    </cofactor>
</comment>
<accession>A0ABS8HMW5</accession>
<dbReference type="Proteomes" id="UP001199206">
    <property type="component" value="Unassembled WGS sequence"/>
</dbReference>
<keyword evidence="2 7" id="KW-0032">Aminotransferase</keyword>
<evidence type="ECO:0000256" key="2">
    <source>
        <dbReference type="ARBA" id="ARBA00022576"/>
    </source>
</evidence>
<dbReference type="Gene3D" id="3.40.640.10">
    <property type="entry name" value="Type I PLP-dependent aspartate aminotransferase-like (Major domain)"/>
    <property type="match status" value="1"/>
</dbReference>
<organism evidence="7 8">
    <name type="scientific">Xanthomonas cassavae CFBP 4642</name>
    <dbReference type="NCBI Taxonomy" id="1219375"/>
    <lineage>
        <taxon>Bacteria</taxon>
        <taxon>Pseudomonadati</taxon>
        <taxon>Pseudomonadota</taxon>
        <taxon>Gammaproteobacteria</taxon>
        <taxon>Lysobacterales</taxon>
        <taxon>Lysobacteraceae</taxon>
        <taxon>Xanthomonas</taxon>
    </lineage>
</organism>
<evidence type="ECO:0000256" key="5">
    <source>
        <dbReference type="SAM" id="MobiDB-lite"/>
    </source>
</evidence>
<dbReference type="InterPro" id="IPR015422">
    <property type="entry name" value="PyrdxlP-dep_Trfase_small"/>
</dbReference>
<dbReference type="GO" id="GO:0008483">
    <property type="term" value="F:transaminase activity"/>
    <property type="evidence" value="ECO:0007669"/>
    <property type="project" value="UniProtKB-KW"/>
</dbReference>
<evidence type="ECO:0000256" key="1">
    <source>
        <dbReference type="ARBA" id="ARBA00001933"/>
    </source>
</evidence>
<dbReference type="InterPro" id="IPR050859">
    <property type="entry name" value="Class-I_PLP-dep_aminotransf"/>
</dbReference>
<evidence type="ECO:0000256" key="3">
    <source>
        <dbReference type="ARBA" id="ARBA00022679"/>
    </source>
</evidence>
<reference evidence="7 8" key="1">
    <citation type="submission" date="2021-10" db="EMBL/GenBank/DDBJ databases">
        <title>Genome sequencing of Xanthomonas strains from NCPPB.</title>
        <authorList>
            <person name="Hussein R."/>
            <person name="Harrison J."/>
            <person name="Studholme D.J."/>
            <person name="Vicente J."/>
            <person name="Grant M."/>
        </authorList>
    </citation>
    <scope>NUCLEOTIDE SEQUENCE [LARGE SCALE GENOMIC DNA]</scope>
    <source>
        <strain evidence="7 8">NCPPB 101</strain>
    </source>
</reference>
<dbReference type="InterPro" id="IPR015421">
    <property type="entry name" value="PyrdxlP-dep_Trfase_major"/>
</dbReference>
<proteinExistence type="predicted"/>
<keyword evidence="4" id="KW-0663">Pyridoxal phosphate</keyword>
<dbReference type="SUPFAM" id="SSF53383">
    <property type="entry name" value="PLP-dependent transferases"/>
    <property type="match status" value="1"/>
</dbReference>
<protein>
    <submittedName>
        <fullName evidence="7">PLP-dependent aminotransferase family protein</fullName>
    </submittedName>
</protein>
<dbReference type="PANTHER" id="PTHR42790:SF9">
    <property type="entry name" value="GNTR FAMILY REGULATORY PROTEIN"/>
    <property type="match status" value="1"/>
</dbReference>
<evidence type="ECO:0000313" key="7">
    <source>
        <dbReference type="EMBL" id="MCC4622057.1"/>
    </source>
</evidence>
<dbReference type="PANTHER" id="PTHR42790">
    <property type="entry name" value="AMINOTRANSFERASE"/>
    <property type="match status" value="1"/>
</dbReference>
<keyword evidence="8" id="KW-1185">Reference proteome</keyword>
<dbReference type="Pfam" id="PF00155">
    <property type="entry name" value="Aminotran_1_2"/>
    <property type="match status" value="1"/>
</dbReference>
<evidence type="ECO:0000256" key="4">
    <source>
        <dbReference type="ARBA" id="ARBA00022898"/>
    </source>
</evidence>
<dbReference type="InterPro" id="IPR004839">
    <property type="entry name" value="Aminotransferase_I/II_large"/>
</dbReference>
<keyword evidence="3" id="KW-0808">Transferase</keyword>
<feature type="compositionally biased region" description="Low complexity" evidence="5">
    <location>
        <begin position="1"/>
        <end position="15"/>
    </location>
</feature>
<gene>
    <name evidence="7" type="ORF">LL965_19090</name>
</gene>
<comment type="caution">
    <text evidence="7">The sequence shown here is derived from an EMBL/GenBank/DDBJ whole genome shotgun (WGS) entry which is preliminary data.</text>
</comment>
<dbReference type="CDD" id="cd00609">
    <property type="entry name" value="AAT_like"/>
    <property type="match status" value="1"/>
</dbReference>
<dbReference type="InterPro" id="IPR015424">
    <property type="entry name" value="PyrdxlP-dep_Trfase"/>
</dbReference>
<evidence type="ECO:0000259" key="6">
    <source>
        <dbReference type="Pfam" id="PF00155"/>
    </source>
</evidence>